<evidence type="ECO:0000313" key="10">
    <source>
        <dbReference type="Proteomes" id="UP000015462"/>
    </source>
</evidence>
<dbReference type="AlphaFoldDB" id="A0AB33Z337"/>
<sequence>MNTKFKRIGLISKPNATDISATVQALYTLLIDANINIVVDEETAHHISLPSEHIMSISELADQCDLIMSIGGDGTLLSAARALVDKKVPLVGINLGRIGFLVDISPEEMNVQIRQILEGHYHEEERIILNTQIIRNNTLIHEQSAFNEVAIHRLKSPGLIDIETYVNQRFVNAQRSDGLIIATPTGSTAYALSGGGPLMHPSLDAIVLVPINPHTLSNRPLVVDGKSEIGIRFSQRDKHEAQLTCDNVILPSILEDDLINISRHENKIHLLHPTNHDFFNILRVKLDWSKAPQT</sequence>
<dbReference type="Pfam" id="PF01513">
    <property type="entry name" value="NAD_kinase"/>
    <property type="match status" value="1"/>
</dbReference>
<dbReference type="Gene3D" id="2.60.200.30">
    <property type="entry name" value="Probable inorganic polyphosphate/atp-NAD kinase, domain 2"/>
    <property type="match status" value="1"/>
</dbReference>
<evidence type="ECO:0000313" key="9">
    <source>
        <dbReference type="EMBL" id="EPD13693.1"/>
    </source>
</evidence>
<dbReference type="InterPro" id="IPR017437">
    <property type="entry name" value="ATP-NAD_kinase_PpnK-typ_C"/>
</dbReference>
<dbReference type="Proteomes" id="UP000015462">
    <property type="component" value="Unassembled WGS sequence"/>
</dbReference>
<comment type="function">
    <text evidence="8">Involved in the regulation of the intracellular balance of NAD and NADP, and is a key enzyme in the biosynthesis of NADP. Catalyzes specifically the phosphorylation on 2'-hydroxyl of the adenosine moiety of NAD to yield NADP.</text>
</comment>
<dbReference type="SUPFAM" id="SSF111331">
    <property type="entry name" value="NAD kinase/diacylglycerol kinase-like"/>
    <property type="match status" value="1"/>
</dbReference>
<keyword evidence="2 8" id="KW-0547">Nucleotide-binding</keyword>
<comment type="subcellular location">
    <subcellularLocation>
        <location evidence="8">Cytoplasm</location>
    </subcellularLocation>
</comment>
<dbReference type="GO" id="GO:0003951">
    <property type="term" value="F:NAD+ kinase activity"/>
    <property type="evidence" value="ECO:0007669"/>
    <property type="project" value="UniProtKB-UniRule"/>
</dbReference>
<comment type="similarity">
    <text evidence="8">Belongs to the NAD kinase family.</text>
</comment>
<dbReference type="NCBIfam" id="NF002306">
    <property type="entry name" value="PRK01231.1"/>
    <property type="match status" value="1"/>
</dbReference>
<dbReference type="InterPro" id="IPR016064">
    <property type="entry name" value="NAD/diacylglycerol_kinase_sf"/>
</dbReference>
<dbReference type="GO" id="GO:0005737">
    <property type="term" value="C:cytoplasm"/>
    <property type="evidence" value="ECO:0007669"/>
    <property type="project" value="UniProtKB-SubCell"/>
</dbReference>
<keyword evidence="5 8" id="KW-0521">NADP</keyword>
<keyword evidence="3 8" id="KW-0418">Kinase</keyword>
<evidence type="ECO:0000256" key="4">
    <source>
        <dbReference type="ARBA" id="ARBA00022840"/>
    </source>
</evidence>
<dbReference type="Pfam" id="PF20143">
    <property type="entry name" value="NAD_kinase_C"/>
    <property type="match status" value="1"/>
</dbReference>
<dbReference type="GO" id="GO:0005524">
    <property type="term" value="F:ATP binding"/>
    <property type="evidence" value="ECO:0007669"/>
    <property type="project" value="UniProtKB-KW"/>
</dbReference>
<evidence type="ECO:0000256" key="5">
    <source>
        <dbReference type="ARBA" id="ARBA00022857"/>
    </source>
</evidence>
<dbReference type="FunFam" id="2.60.200.30:FF:000009">
    <property type="entry name" value="Poly(P)/ATP NAD kinase"/>
    <property type="match status" value="1"/>
</dbReference>
<organism evidence="9 10">
    <name type="scientific">Cycloclasticus pugetii</name>
    <dbReference type="NCBI Taxonomy" id="34068"/>
    <lineage>
        <taxon>Bacteria</taxon>
        <taxon>Pseudomonadati</taxon>
        <taxon>Pseudomonadota</taxon>
        <taxon>Gammaproteobacteria</taxon>
        <taxon>Thiotrichales</taxon>
        <taxon>Piscirickettsiaceae</taxon>
        <taxon>Cycloclasticus</taxon>
    </lineage>
</organism>
<dbReference type="EC" id="2.7.1.23" evidence="8"/>
<comment type="cofactor">
    <cofactor evidence="8">
        <name>a divalent metal cation</name>
        <dbReference type="ChEBI" id="CHEBI:60240"/>
    </cofactor>
</comment>
<proteinExistence type="inferred from homology"/>
<dbReference type="InterPro" id="IPR002504">
    <property type="entry name" value="NADK"/>
</dbReference>
<evidence type="ECO:0000256" key="3">
    <source>
        <dbReference type="ARBA" id="ARBA00022777"/>
    </source>
</evidence>
<accession>A0AB33Z337</accession>
<comment type="catalytic activity">
    <reaction evidence="7 8">
        <text>NAD(+) + ATP = ADP + NADP(+) + H(+)</text>
        <dbReference type="Rhea" id="RHEA:18629"/>
        <dbReference type="ChEBI" id="CHEBI:15378"/>
        <dbReference type="ChEBI" id="CHEBI:30616"/>
        <dbReference type="ChEBI" id="CHEBI:57540"/>
        <dbReference type="ChEBI" id="CHEBI:58349"/>
        <dbReference type="ChEBI" id="CHEBI:456216"/>
        <dbReference type="EC" id="2.7.1.23"/>
    </reaction>
</comment>
<evidence type="ECO:0000256" key="8">
    <source>
        <dbReference type="HAMAP-Rule" id="MF_00361"/>
    </source>
</evidence>
<gene>
    <name evidence="8" type="primary">nadK</name>
    <name evidence="9" type="ORF">L196_04131</name>
</gene>
<evidence type="ECO:0000256" key="2">
    <source>
        <dbReference type="ARBA" id="ARBA00022741"/>
    </source>
</evidence>
<dbReference type="GO" id="GO:0051287">
    <property type="term" value="F:NAD binding"/>
    <property type="evidence" value="ECO:0007669"/>
    <property type="project" value="UniProtKB-ARBA"/>
</dbReference>
<feature type="binding site" evidence="8">
    <location>
        <begin position="73"/>
        <end position="74"/>
    </location>
    <ligand>
        <name>NAD(+)</name>
        <dbReference type="ChEBI" id="CHEBI:57540"/>
    </ligand>
</feature>
<feature type="binding site" evidence="8">
    <location>
        <position position="175"/>
    </location>
    <ligand>
        <name>NAD(+)</name>
        <dbReference type="ChEBI" id="CHEBI:57540"/>
    </ligand>
</feature>
<keyword evidence="8" id="KW-0963">Cytoplasm</keyword>
<dbReference type="GO" id="GO:0046872">
    <property type="term" value="F:metal ion binding"/>
    <property type="evidence" value="ECO:0007669"/>
    <property type="project" value="UniProtKB-UniRule"/>
</dbReference>
<dbReference type="HAMAP" id="MF_00361">
    <property type="entry name" value="NAD_kinase"/>
    <property type="match status" value="1"/>
</dbReference>
<feature type="binding site" evidence="8">
    <location>
        <position position="177"/>
    </location>
    <ligand>
        <name>NAD(+)</name>
        <dbReference type="ChEBI" id="CHEBI:57540"/>
    </ligand>
</feature>
<keyword evidence="4 8" id="KW-0067">ATP-binding</keyword>
<keyword evidence="1 8" id="KW-0808">Transferase</keyword>
<evidence type="ECO:0000256" key="6">
    <source>
        <dbReference type="ARBA" id="ARBA00023027"/>
    </source>
</evidence>
<comment type="caution">
    <text evidence="9">The sequence shown here is derived from an EMBL/GenBank/DDBJ whole genome shotgun (WGS) entry which is preliminary data.</text>
</comment>
<evidence type="ECO:0000256" key="7">
    <source>
        <dbReference type="ARBA" id="ARBA00047925"/>
    </source>
</evidence>
<keyword evidence="10" id="KW-1185">Reference proteome</keyword>
<comment type="caution">
    <text evidence="8">Lacks conserved residue(s) required for the propagation of feature annotation.</text>
</comment>
<feature type="binding site" evidence="8">
    <location>
        <begin position="147"/>
        <end position="148"/>
    </location>
    <ligand>
        <name>NAD(+)</name>
        <dbReference type="ChEBI" id="CHEBI:57540"/>
    </ligand>
</feature>
<protein>
    <recommendedName>
        <fullName evidence="8">NAD kinase</fullName>
        <ecNumber evidence="8">2.7.1.23</ecNumber>
    </recommendedName>
    <alternativeName>
        <fullName evidence="8">ATP-dependent NAD kinase</fullName>
    </alternativeName>
</protein>
<dbReference type="Gene3D" id="3.40.50.10330">
    <property type="entry name" value="Probable inorganic polyphosphate/atp-NAD kinase, domain 1"/>
    <property type="match status" value="1"/>
</dbReference>
<keyword evidence="6 8" id="KW-0520">NAD</keyword>
<dbReference type="GO" id="GO:0019674">
    <property type="term" value="P:NAD+ metabolic process"/>
    <property type="evidence" value="ECO:0007669"/>
    <property type="project" value="InterPro"/>
</dbReference>
<dbReference type="InterPro" id="IPR017438">
    <property type="entry name" value="ATP-NAD_kinase_N"/>
</dbReference>
<dbReference type="GO" id="GO:0006741">
    <property type="term" value="P:NADP+ biosynthetic process"/>
    <property type="evidence" value="ECO:0007669"/>
    <property type="project" value="UniProtKB-UniRule"/>
</dbReference>
<dbReference type="EMBL" id="ASHL01000002">
    <property type="protein sequence ID" value="EPD13693.1"/>
    <property type="molecule type" value="Genomic_DNA"/>
</dbReference>
<dbReference type="RefSeq" id="WP_015006269.1">
    <property type="nucleotide sequence ID" value="NZ_FQZJ01000001.1"/>
</dbReference>
<evidence type="ECO:0000256" key="1">
    <source>
        <dbReference type="ARBA" id="ARBA00022679"/>
    </source>
</evidence>
<feature type="active site" description="Proton acceptor" evidence="8">
    <location>
        <position position="73"/>
    </location>
</feature>
<feature type="binding site" evidence="8">
    <location>
        <begin position="188"/>
        <end position="193"/>
    </location>
    <ligand>
        <name>NAD(+)</name>
        <dbReference type="ChEBI" id="CHEBI:57540"/>
    </ligand>
</feature>
<name>A0AB33Z337_9GAMM</name>
<reference evidence="9 10" key="1">
    <citation type="journal article" date="2013" name="Genome Announc.">
        <title>Genome Sequence of the Pyrene- and Fluoranthene-Degrading Bacterium Cycloclasticus sp. Strain PY97M.</title>
        <authorList>
            <person name="Cui Z."/>
            <person name="Xu G."/>
            <person name="Li Q."/>
            <person name="Gao W."/>
            <person name="Zheng L."/>
        </authorList>
    </citation>
    <scope>NUCLEOTIDE SEQUENCE [LARGE SCALE GENOMIC DNA]</scope>
    <source>
        <strain evidence="9 10">PY97M</strain>
    </source>
</reference>
<dbReference type="PANTHER" id="PTHR20275:SF0">
    <property type="entry name" value="NAD KINASE"/>
    <property type="match status" value="1"/>
</dbReference>
<dbReference type="PANTHER" id="PTHR20275">
    <property type="entry name" value="NAD KINASE"/>
    <property type="match status" value="1"/>
</dbReference>